<dbReference type="Proteomes" id="UP001208689">
    <property type="component" value="Chromosome"/>
</dbReference>
<sequence length="313" mass="36233">MPGKRRKSNYGICNSCEHFQLEDLEKCAQGIDNAKFNAQTKTCDMYLIKPEFVERHVSLEIPLNTSMESLTPEFFSNKIIFHGISNSNDVPENQIWLSEYQAEIAQTYQLIAKTLLLNKFPPSLINKSIASLDIETTSWMPSAQKGYINHVSQSYLQYKADSFLIATYQIINMNRKPENVGSMLLKTWKFLENGQFPQKIENSEDIPKDNSLDIQLVFNQGFDIRILNNCFTKFKLNLHFPEKIVDLMKVHRNLAALEAWLGNEVQFSRTITEKGNYGEYYTLFKKKQIEPISTYNIIDTLTPLLAYILRNKD</sequence>
<protein>
    <recommendedName>
        <fullName evidence="3">3'-5' exonuclease domain-containing protein</fullName>
    </recommendedName>
</protein>
<accession>A0ABY6HVK9</accession>
<evidence type="ECO:0000313" key="2">
    <source>
        <dbReference type="Proteomes" id="UP001208689"/>
    </source>
</evidence>
<dbReference type="EMBL" id="CP104013">
    <property type="protein sequence ID" value="UYP46902.1"/>
    <property type="molecule type" value="Genomic_DNA"/>
</dbReference>
<evidence type="ECO:0008006" key="3">
    <source>
        <dbReference type="Google" id="ProtNLM"/>
    </source>
</evidence>
<dbReference type="SUPFAM" id="SSF53098">
    <property type="entry name" value="Ribonuclease H-like"/>
    <property type="match status" value="1"/>
</dbReference>
<organism evidence="1 2">
    <name type="scientific">Candidatus Lokiarchaeum ossiferum</name>
    <dbReference type="NCBI Taxonomy" id="2951803"/>
    <lineage>
        <taxon>Archaea</taxon>
        <taxon>Promethearchaeati</taxon>
        <taxon>Promethearchaeota</taxon>
        <taxon>Promethearchaeia</taxon>
        <taxon>Promethearchaeales</taxon>
        <taxon>Promethearchaeaceae</taxon>
        <taxon>Candidatus Lokiarchaeum</taxon>
    </lineage>
</organism>
<keyword evidence="2" id="KW-1185">Reference proteome</keyword>
<evidence type="ECO:0000313" key="1">
    <source>
        <dbReference type="EMBL" id="UYP46902.1"/>
    </source>
</evidence>
<reference evidence="1" key="1">
    <citation type="submission" date="2022-09" db="EMBL/GenBank/DDBJ databases">
        <title>Actin cytoskeleton and complex cell architecture in an #Asgard archaeon.</title>
        <authorList>
            <person name="Ponce Toledo R.I."/>
            <person name="Schleper C."/>
            <person name="Rodrigues Oliveira T."/>
            <person name="Wollweber F."/>
            <person name="Xu J."/>
            <person name="Rittmann S."/>
            <person name="Klingl A."/>
            <person name="Pilhofer M."/>
        </authorList>
    </citation>
    <scope>NUCLEOTIDE SEQUENCE</scope>
    <source>
        <strain evidence="1">B-35</strain>
    </source>
</reference>
<proteinExistence type="predicted"/>
<dbReference type="InterPro" id="IPR012337">
    <property type="entry name" value="RNaseH-like_sf"/>
</dbReference>
<name>A0ABY6HVK9_9ARCH</name>
<gene>
    <name evidence="1" type="ORF">NEF87_003187</name>
</gene>